<sequence length="392" mass="44328">MAVLILGAVHNLTISLYPRTNANWKNVMASSPNKGPEMLSGSASFATTNFYQMFVMNKLTVVDFDSRSIYYCQKLESETENNLKFRVWLEPFTTGIWMGILAIVIYAVVCSFIQHRQNVYLGFITLMDYIGNVFGASVKSLSFLISVCAVSFLLNQIYGNGLTSVITVVLPPKGIKSLKELLSYNYKIAFDPSEHSISVEDYYGPDFNAMNLSVENSFVVLNKSENIYGRVGRRNVRLAMLATTSDVKMNVALMSKYLEQIDPSFTCFTLDETVNKIPVTWFTKTENQEWLKTSLQRIVESGLYRKWEAWATWYKMLVDKLMVEAFKPTSDSIDVRKFAAVFTSWAVETPDASGSGANSGSFGTKRIFSTFFVDKRTLTVTHSISTYTNWSY</sequence>
<evidence type="ECO:0000313" key="2">
    <source>
        <dbReference type="EMBL" id="CAL8133425.1"/>
    </source>
</evidence>
<dbReference type="Proteomes" id="UP001642540">
    <property type="component" value="Unassembled WGS sequence"/>
</dbReference>
<protein>
    <submittedName>
        <fullName evidence="2">Uncharacterized protein</fullName>
    </submittedName>
</protein>
<accession>A0ABP1RQS8</accession>
<name>A0ABP1RQS8_9HEXA</name>
<keyword evidence="1" id="KW-0472">Membrane</keyword>
<dbReference type="EMBL" id="CAXLJM020000099">
    <property type="protein sequence ID" value="CAL8133425.1"/>
    <property type="molecule type" value="Genomic_DNA"/>
</dbReference>
<reference evidence="2 3" key="1">
    <citation type="submission" date="2024-08" db="EMBL/GenBank/DDBJ databases">
        <authorList>
            <person name="Cucini C."/>
            <person name="Frati F."/>
        </authorList>
    </citation>
    <scope>NUCLEOTIDE SEQUENCE [LARGE SCALE GENOMIC DNA]</scope>
</reference>
<keyword evidence="1" id="KW-1133">Transmembrane helix</keyword>
<proteinExistence type="predicted"/>
<feature type="transmembrane region" description="Helical" evidence="1">
    <location>
        <begin position="95"/>
        <end position="113"/>
    </location>
</feature>
<feature type="transmembrane region" description="Helical" evidence="1">
    <location>
        <begin position="144"/>
        <end position="170"/>
    </location>
</feature>
<evidence type="ECO:0000313" key="3">
    <source>
        <dbReference type="Proteomes" id="UP001642540"/>
    </source>
</evidence>
<comment type="caution">
    <text evidence="2">The sequence shown here is derived from an EMBL/GenBank/DDBJ whole genome shotgun (WGS) entry which is preliminary data.</text>
</comment>
<evidence type="ECO:0000256" key="1">
    <source>
        <dbReference type="SAM" id="Phobius"/>
    </source>
</evidence>
<organism evidence="2 3">
    <name type="scientific">Orchesella dallaii</name>
    <dbReference type="NCBI Taxonomy" id="48710"/>
    <lineage>
        <taxon>Eukaryota</taxon>
        <taxon>Metazoa</taxon>
        <taxon>Ecdysozoa</taxon>
        <taxon>Arthropoda</taxon>
        <taxon>Hexapoda</taxon>
        <taxon>Collembola</taxon>
        <taxon>Entomobryomorpha</taxon>
        <taxon>Entomobryoidea</taxon>
        <taxon>Orchesellidae</taxon>
        <taxon>Orchesellinae</taxon>
        <taxon>Orchesella</taxon>
    </lineage>
</organism>
<keyword evidence="3" id="KW-1185">Reference proteome</keyword>
<gene>
    <name evidence="2" type="ORF">ODALV1_LOCUS25061</name>
</gene>
<keyword evidence="1" id="KW-0812">Transmembrane</keyword>